<accession>A0ABQ9HZ14</accession>
<protein>
    <submittedName>
        <fullName evidence="1">Uncharacterized protein</fullName>
    </submittedName>
</protein>
<comment type="caution">
    <text evidence="1">The sequence shown here is derived from an EMBL/GenBank/DDBJ whole genome shotgun (WGS) entry which is preliminary data.</text>
</comment>
<dbReference type="Proteomes" id="UP001159363">
    <property type="component" value="Chromosome 3"/>
</dbReference>
<name>A0ABQ9HZ14_9NEOP</name>
<evidence type="ECO:0000313" key="2">
    <source>
        <dbReference type="Proteomes" id="UP001159363"/>
    </source>
</evidence>
<reference evidence="1 2" key="1">
    <citation type="submission" date="2023-02" db="EMBL/GenBank/DDBJ databases">
        <title>LHISI_Scaffold_Assembly.</title>
        <authorList>
            <person name="Stuart O.P."/>
            <person name="Cleave R."/>
            <person name="Magrath M.J.L."/>
            <person name="Mikheyev A.S."/>
        </authorList>
    </citation>
    <scope>NUCLEOTIDE SEQUENCE [LARGE SCALE GENOMIC DNA]</scope>
    <source>
        <strain evidence="1">Daus_M_001</strain>
        <tissue evidence="1">Leg muscle</tissue>
    </source>
</reference>
<evidence type="ECO:0000313" key="1">
    <source>
        <dbReference type="EMBL" id="KAJ8889492.1"/>
    </source>
</evidence>
<proteinExistence type="predicted"/>
<keyword evidence="2" id="KW-1185">Reference proteome</keyword>
<organism evidence="1 2">
    <name type="scientific">Dryococelus australis</name>
    <dbReference type="NCBI Taxonomy" id="614101"/>
    <lineage>
        <taxon>Eukaryota</taxon>
        <taxon>Metazoa</taxon>
        <taxon>Ecdysozoa</taxon>
        <taxon>Arthropoda</taxon>
        <taxon>Hexapoda</taxon>
        <taxon>Insecta</taxon>
        <taxon>Pterygota</taxon>
        <taxon>Neoptera</taxon>
        <taxon>Polyneoptera</taxon>
        <taxon>Phasmatodea</taxon>
        <taxon>Verophasmatodea</taxon>
        <taxon>Anareolatae</taxon>
        <taxon>Phasmatidae</taxon>
        <taxon>Eurycanthinae</taxon>
        <taxon>Dryococelus</taxon>
    </lineage>
</organism>
<sequence length="97" mass="11397">MPIRNAVYVTEERMGRKQGIRIPHPSTLTDKHVDFIPWQPHVHCWPFQTRYLPKHPVADVTTAIRRPAATQLMSVQKELNHHNTAIQFSRTWHGKKK</sequence>
<gene>
    <name evidence="1" type="ORF">PR048_008991</name>
</gene>
<dbReference type="EMBL" id="JARBHB010000003">
    <property type="protein sequence ID" value="KAJ8889492.1"/>
    <property type="molecule type" value="Genomic_DNA"/>
</dbReference>